<feature type="compositionally biased region" description="Low complexity" evidence="1">
    <location>
        <begin position="1"/>
        <end position="12"/>
    </location>
</feature>
<dbReference type="Proteomes" id="UP000288805">
    <property type="component" value="Unassembled WGS sequence"/>
</dbReference>
<organism evidence="4 5">
    <name type="scientific">Vitis vinifera</name>
    <name type="common">Grape</name>
    <dbReference type="NCBI Taxonomy" id="29760"/>
    <lineage>
        <taxon>Eukaryota</taxon>
        <taxon>Viridiplantae</taxon>
        <taxon>Streptophyta</taxon>
        <taxon>Embryophyta</taxon>
        <taxon>Tracheophyta</taxon>
        <taxon>Spermatophyta</taxon>
        <taxon>Magnoliopsida</taxon>
        <taxon>eudicotyledons</taxon>
        <taxon>Gunneridae</taxon>
        <taxon>Pentapetalae</taxon>
        <taxon>rosids</taxon>
        <taxon>Vitales</taxon>
        <taxon>Vitaceae</taxon>
        <taxon>Viteae</taxon>
        <taxon>Vitis</taxon>
    </lineage>
</organism>
<feature type="compositionally biased region" description="Polar residues" evidence="1">
    <location>
        <begin position="197"/>
        <end position="208"/>
    </location>
</feature>
<dbReference type="Pfam" id="PF07727">
    <property type="entry name" value="RVT_2"/>
    <property type="match status" value="1"/>
</dbReference>
<feature type="region of interest" description="Disordered" evidence="1">
    <location>
        <begin position="312"/>
        <end position="339"/>
    </location>
</feature>
<comment type="caution">
    <text evidence="4">The sequence shown here is derived from an EMBL/GenBank/DDBJ whole genome shotgun (WGS) entry which is preliminary data.</text>
</comment>
<accession>A0A438GG50</accession>
<dbReference type="InterPro" id="IPR029472">
    <property type="entry name" value="Copia-like_N"/>
</dbReference>
<feature type="domain" description="Reverse transcriptase Ty1/copia-type" evidence="2">
    <location>
        <begin position="432"/>
        <end position="538"/>
    </location>
</feature>
<feature type="compositionally biased region" description="Polar residues" evidence="1">
    <location>
        <begin position="13"/>
        <end position="33"/>
    </location>
</feature>
<feature type="region of interest" description="Disordered" evidence="1">
    <location>
        <begin position="188"/>
        <end position="208"/>
    </location>
</feature>
<gene>
    <name evidence="4" type="primary">RE2_1126</name>
    <name evidence="4" type="ORF">CK203_054400</name>
</gene>
<name>A0A438GG50_VITVI</name>
<dbReference type="PANTHER" id="PTHR47481">
    <property type="match status" value="1"/>
</dbReference>
<protein>
    <submittedName>
        <fullName evidence="4">Retrovirus-related Pol polyprotein from transposon RE2</fullName>
    </submittedName>
</protein>
<sequence length="574" mass="63216">MSNPSSPRSTSSQETQLAPPQNPATTPTIRHTTMSAKDGANYASWKSQMTNLLFGYDLLGFVDGSHPCPPPVDSAYHLWLRQDRLVLLDYMTKIKGVIDDLALIGHPMSDEEIISHTLNGLQDEFKELTAAVRVHDSTTSFEDLYDKLLDEEMIQQRSETKKPEASIIAQFTHKVCQLCDKVGHTTKVCRSRPKPNHPQSWPQAHLTTGAPSASNGNWVLDSGATHHIASDLHNLSMHSNYVGNEDVVVGDGTVSCVTPTTPTEFYHLIAGPLQPQSTVSKPNPPSPTSLSATTSSNVILFCHLPHSLSTSTTFHSHSSTSPNNSTSLSPSPALADSTSSDPLCPTRLVCFASSSPSPNQHFDFPSITSVSAHPSRPTTRSQNNIHKPKKILDLHTTFTDSSPIEPTTYTQAQKSSHWHWAMSDEYTALINNTTWSLVPFSPTQNVVDYKWVFRIKTNPDGTVAHYKARLVAKGFHQRPGVDFTQTFSPVVKPVTVRLILGIAISRGWSLRQLDVNNAFLQSTLPDNAFMQQLQGFMHPQFPNHDSLLPVVTLPCSFAHLLPTLYIFLSMSTIS</sequence>
<evidence type="ECO:0000313" key="5">
    <source>
        <dbReference type="Proteomes" id="UP000288805"/>
    </source>
</evidence>
<feature type="region of interest" description="Disordered" evidence="1">
    <location>
        <begin position="1"/>
        <end position="33"/>
    </location>
</feature>
<evidence type="ECO:0000313" key="4">
    <source>
        <dbReference type="EMBL" id="RVW71172.1"/>
    </source>
</evidence>
<evidence type="ECO:0000259" key="2">
    <source>
        <dbReference type="Pfam" id="PF07727"/>
    </source>
</evidence>
<dbReference type="InterPro" id="IPR013103">
    <property type="entry name" value="RVT_2"/>
</dbReference>
<dbReference type="EMBL" id="QGNW01000444">
    <property type="protein sequence ID" value="RVW71172.1"/>
    <property type="molecule type" value="Genomic_DNA"/>
</dbReference>
<dbReference type="Pfam" id="PF14244">
    <property type="entry name" value="Retrotran_gag_3"/>
    <property type="match status" value="1"/>
</dbReference>
<dbReference type="AlphaFoldDB" id="A0A438GG50"/>
<feature type="domain" description="Retrotransposon Copia-like N-terminal" evidence="3">
    <location>
        <begin position="37"/>
        <end position="69"/>
    </location>
</feature>
<reference evidence="4 5" key="1">
    <citation type="journal article" date="2018" name="PLoS Genet.">
        <title>Population sequencing reveals clonal diversity and ancestral inbreeding in the grapevine cultivar Chardonnay.</title>
        <authorList>
            <person name="Roach M.J."/>
            <person name="Johnson D.L."/>
            <person name="Bohlmann J."/>
            <person name="van Vuuren H.J."/>
            <person name="Jones S.J."/>
            <person name="Pretorius I.S."/>
            <person name="Schmidt S.A."/>
            <person name="Borneman A.R."/>
        </authorList>
    </citation>
    <scope>NUCLEOTIDE SEQUENCE [LARGE SCALE GENOMIC DNA]</scope>
    <source>
        <strain evidence="5">cv. Chardonnay</strain>
        <tissue evidence="4">Leaf</tissue>
    </source>
</reference>
<proteinExistence type="predicted"/>
<evidence type="ECO:0000259" key="3">
    <source>
        <dbReference type="Pfam" id="PF14244"/>
    </source>
</evidence>
<evidence type="ECO:0000256" key="1">
    <source>
        <dbReference type="SAM" id="MobiDB-lite"/>
    </source>
</evidence>
<dbReference type="PANTHER" id="PTHR47481:SF31">
    <property type="entry name" value="OS01G0873500 PROTEIN"/>
    <property type="match status" value="1"/>
</dbReference>